<dbReference type="AlphaFoldDB" id="A0A9J6CR77"/>
<feature type="chain" id="PRO_5039945278" description="Lipoprotein" evidence="2">
    <location>
        <begin position="21"/>
        <end position="136"/>
    </location>
</feature>
<name>A0A9J6CR77_POLVA</name>
<organism evidence="3 4">
    <name type="scientific">Polypedilum vanderplanki</name>
    <name type="common">Sleeping chironomid midge</name>
    <dbReference type="NCBI Taxonomy" id="319348"/>
    <lineage>
        <taxon>Eukaryota</taxon>
        <taxon>Metazoa</taxon>
        <taxon>Ecdysozoa</taxon>
        <taxon>Arthropoda</taxon>
        <taxon>Hexapoda</taxon>
        <taxon>Insecta</taxon>
        <taxon>Pterygota</taxon>
        <taxon>Neoptera</taxon>
        <taxon>Endopterygota</taxon>
        <taxon>Diptera</taxon>
        <taxon>Nematocera</taxon>
        <taxon>Chironomoidea</taxon>
        <taxon>Chironomidae</taxon>
        <taxon>Chironominae</taxon>
        <taxon>Polypedilum</taxon>
        <taxon>Polypedilum</taxon>
    </lineage>
</organism>
<protein>
    <recommendedName>
        <fullName evidence="5">Lipoprotein</fullName>
    </recommendedName>
</protein>
<proteinExistence type="predicted"/>
<keyword evidence="4" id="KW-1185">Reference proteome</keyword>
<comment type="caution">
    <text evidence="3">The sequence shown here is derived from an EMBL/GenBank/DDBJ whole genome shotgun (WGS) entry which is preliminary data.</text>
</comment>
<feature type="compositionally biased region" description="Polar residues" evidence="1">
    <location>
        <begin position="125"/>
        <end position="136"/>
    </location>
</feature>
<dbReference type="Proteomes" id="UP001107558">
    <property type="component" value="Chromosome 1"/>
</dbReference>
<feature type="region of interest" description="Disordered" evidence="1">
    <location>
        <begin position="117"/>
        <end position="136"/>
    </location>
</feature>
<accession>A0A9J6CR77</accession>
<evidence type="ECO:0000256" key="2">
    <source>
        <dbReference type="SAM" id="SignalP"/>
    </source>
</evidence>
<evidence type="ECO:0000313" key="4">
    <source>
        <dbReference type="Proteomes" id="UP001107558"/>
    </source>
</evidence>
<evidence type="ECO:0000256" key="1">
    <source>
        <dbReference type="SAM" id="MobiDB-lite"/>
    </source>
</evidence>
<sequence length="136" mass="14445">MNKQIFVGLLICAIATAAYAACADRKEGEDRDFIDDAKCKLSSASDKVKETFSTAISSDTVQDSYAYVKNKTAGASETIGDAAKKTGSFLSDLGSSIWESTKKNYALAKDAIQGKKENNDGNVEIVTNNPSTVSSI</sequence>
<dbReference type="EMBL" id="JADBJN010000001">
    <property type="protein sequence ID" value="KAG5684721.1"/>
    <property type="molecule type" value="Genomic_DNA"/>
</dbReference>
<reference evidence="3" key="1">
    <citation type="submission" date="2021-03" db="EMBL/GenBank/DDBJ databases">
        <title>Chromosome level genome of the anhydrobiotic midge Polypedilum vanderplanki.</title>
        <authorList>
            <person name="Yoshida Y."/>
            <person name="Kikawada T."/>
            <person name="Gusev O."/>
        </authorList>
    </citation>
    <scope>NUCLEOTIDE SEQUENCE</scope>
    <source>
        <strain evidence="3">NIAS01</strain>
        <tissue evidence="3">Whole body or cell culture</tissue>
    </source>
</reference>
<keyword evidence="2" id="KW-0732">Signal</keyword>
<evidence type="ECO:0008006" key="5">
    <source>
        <dbReference type="Google" id="ProtNLM"/>
    </source>
</evidence>
<evidence type="ECO:0000313" key="3">
    <source>
        <dbReference type="EMBL" id="KAG5684721.1"/>
    </source>
</evidence>
<feature type="signal peptide" evidence="2">
    <location>
        <begin position="1"/>
        <end position="20"/>
    </location>
</feature>
<gene>
    <name evidence="3" type="ORF">PVAND_013935</name>
</gene>